<proteinExistence type="predicted"/>
<accession>A0A127FA23</accession>
<evidence type="ECO:0000313" key="3">
    <source>
        <dbReference type="Proteomes" id="UP000070250"/>
    </source>
</evidence>
<evidence type="ECO:0000313" key="2">
    <source>
        <dbReference type="EMBL" id="AMN46409.1"/>
    </source>
</evidence>
<dbReference type="InterPro" id="IPR002850">
    <property type="entry name" value="PIN_toxin-like"/>
</dbReference>
<dbReference type="InterPro" id="IPR029060">
    <property type="entry name" value="PIN-like_dom_sf"/>
</dbReference>
<gene>
    <name evidence="2" type="ORF">ACG33_04675</name>
</gene>
<evidence type="ECO:0000259" key="1">
    <source>
        <dbReference type="Pfam" id="PF13470"/>
    </source>
</evidence>
<sequence length="142" mass="16063">MSPPRIVLDTNVLASAFTSGRGASREVLRCVLRKEVHALISVPLFTEYEDVLARPQVQRRCSLSSREQQVLFDAFLACTELVEVYYRWRPNLPDESDNHVLELAVAAGSATILTFNGRDFSRGELRFPDVAIRSPAQWLKEN</sequence>
<dbReference type="RefSeq" id="WP_066919125.1">
    <property type="nucleotide sequence ID" value="NZ_CP011971.1"/>
</dbReference>
<name>A0A127FA23_STEDE</name>
<organism evidence="2 3">
    <name type="scientific">Steroidobacter denitrificans</name>
    <dbReference type="NCBI Taxonomy" id="465721"/>
    <lineage>
        <taxon>Bacteria</taxon>
        <taxon>Pseudomonadati</taxon>
        <taxon>Pseudomonadota</taxon>
        <taxon>Gammaproteobacteria</taxon>
        <taxon>Steroidobacterales</taxon>
        <taxon>Steroidobacteraceae</taxon>
        <taxon>Steroidobacter</taxon>
    </lineage>
</organism>
<dbReference type="NCBIfam" id="TIGR00305">
    <property type="entry name" value="putative toxin-antitoxin system toxin component, PIN family"/>
    <property type="match status" value="1"/>
</dbReference>
<dbReference type="InterPro" id="IPR002716">
    <property type="entry name" value="PIN_dom"/>
</dbReference>
<dbReference type="STRING" id="465721.ACG33_04675"/>
<dbReference type="Proteomes" id="UP000070250">
    <property type="component" value="Chromosome"/>
</dbReference>
<dbReference type="OrthoDB" id="271187at2"/>
<dbReference type="PANTHER" id="PTHR34610:SF3">
    <property type="entry name" value="SSL7007 PROTEIN"/>
    <property type="match status" value="1"/>
</dbReference>
<reference evidence="2 3" key="1">
    <citation type="submission" date="2015-06" db="EMBL/GenBank/DDBJ databases">
        <title>A Comprehensive Approach to Explore the Metabolic and Phylogenetic Diversity of Bacterial Steroid Degradation in the Environment: Testosterone as an Example.</title>
        <authorList>
            <person name="Yang F.-C."/>
            <person name="Chen Y.-L."/>
            <person name="Yu C.-P."/>
            <person name="Tang S.-L."/>
            <person name="Wang P.-H."/>
            <person name="Ismail W."/>
            <person name="Wang C.-H."/>
            <person name="Yang C.-Y."/>
            <person name="Chiang Y.-R."/>
        </authorList>
    </citation>
    <scope>NUCLEOTIDE SEQUENCE [LARGE SCALE GENOMIC DNA]</scope>
    <source>
        <strain evidence="2 3">DSM 18526</strain>
    </source>
</reference>
<dbReference type="SUPFAM" id="SSF88723">
    <property type="entry name" value="PIN domain-like"/>
    <property type="match status" value="1"/>
</dbReference>
<dbReference type="PANTHER" id="PTHR34610">
    <property type="entry name" value="SSL7007 PROTEIN"/>
    <property type="match status" value="1"/>
</dbReference>
<feature type="domain" description="PIN" evidence="1">
    <location>
        <begin position="5"/>
        <end position="116"/>
    </location>
</feature>
<protein>
    <recommendedName>
        <fullName evidence="1">PIN domain-containing protein</fullName>
    </recommendedName>
</protein>
<dbReference type="Pfam" id="PF13470">
    <property type="entry name" value="PIN_3"/>
    <property type="match status" value="1"/>
</dbReference>
<dbReference type="AlphaFoldDB" id="A0A127FA23"/>
<dbReference type="CDD" id="cd09854">
    <property type="entry name" value="PIN_VapC-like"/>
    <property type="match status" value="1"/>
</dbReference>
<dbReference type="KEGG" id="sdf:ACG33_04675"/>
<dbReference type="EMBL" id="CP011971">
    <property type="protein sequence ID" value="AMN46409.1"/>
    <property type="molecule type" value="Genomic_DNA"/>
</dbReference>
<keyword evidence="3" id="KW-1185">Reference proteome</keyword>